<dbReference type="Proteomes" id="UP000652198">
    <property type="component" value="Unassembled WGS sequence"/>
</dbReference>
<feature type="domain" description="FAD dependent oxidoreductase" evidence="2">
    <location>
        <begin position="48"/>
        <end position="408"/>
    </location>
</feature>
<proteinExistence type="predicted"/>
<accession>A0ABX2BYI2</accession>
<name>A0ABX2BYI2_9BURK</name>
<evidence type="ECO:0000313" key="3">
    <source>
        <dbReference type="EMBL" id="NPT44978.1"/>
    </source>
</evidence>
<keyword evidence="1" id="KW-0560">Oxidoreductase</keyword>
<dbReference type="InterPro" id="IPR006076">
    <property type="entry name" value="FAD-dep_OxRdtase"/>
</dbReference>
<organism evidence="3 4">
    <name type="scientific">Paraburkholderia solitsugae</name>
    <dbReference type="NCBI Taxonomy" id="2675748"/>
    <lineage>
        <taxon>Bacteria</taxon>
        <taxon>Pseudomonadati</taxon>
        <taxon>Pseudomonadota</taxon>
        <taxon>Betaproteobacteria</taxon>
        <taxon>Burkholderiales</taxon>
        <taxon>Burkholderiaceae</taxon>
        <taxon>Paraburkholderia</taxon>
    </lineage>
</organism>
<dbReference type="PANTHER" id="PTHR13847">
    <property type="entry name" value="SARCOSINE DEHYDROGENASE-RELATED"/>
    <property type="match status" value="1"/>
</dbReference>
<reference evidence="3 4" key="1">
    <citation type="submission" date="2019-11" db="EMBL/GenBank/DDBJ databases">
        <title>Metabolism of dissolved organic matter in forest soils.</title>
        <authorList>
            <person name="Cyle K.T."/>
            <person name="Wilhelm R.C."/>
            <person name="Martinez C.E."/>
        </authorList>
    </citation>
    <scope>NUCLEOTIDE SEQUENCE [LARGE SCALE GENOMIC DNA]</scope>
    <source>
        <strain evidence="3 4">1N</strain>
    </source>
</reference>
<evidence type="ECO:0000256" key="1">
    <source>
        <dbReference type="ARBA" id="ARBA00023002"/>
    </source>
</evidence>
<dbReference type="EMBL" id="WOEY01000109">
    <property type="protein sequence ID" value="NPT44978.1"/>
    <property type="molecule type" value="Genomic_DNA"/>
</dbReference>
<sequence length="454" mass="48694">MLIIHAFGSLVICSAERETILVKNICGWIAQAGVSPPGAILTGTQKADWLVIGGGFTGLSAAHTLAELHPHARIIVVDRQRAAQGASARNSGFVVAYERPAPDELVGRPLNAHYHVASAIGKAARDEVVRRVASFGIECDLSDAGYLFAVHDPAKLAEADIQVQTLREAGASAELLEGQALSQRLGSPFYRAGIWCRGGNGLLQPAMYARGLLEALPENVSLYENTEITGLEHLSQGGIRARSVNGDIEAGQVLACVGAFLPRVGLADGAVFPLELSASLSRPLNDEEYARLGRAAPWGVLSTRPAGATLRLTPDKRLLIRNTVEYRRRDLAGRSLMARRAKHLRGLQRRFPWVTDEHLQFTWTGHLSATRSGEPRFGKLAEGVYSAAGCNGSGVARGTLWGRLLAEMASGGQSALLTSVLGNAKPGWLPPRPFFDIGAALRLRYEAHQARTES</sequence>
<gene>
    <name evidence="3" type="ORF">GNZ12_27400</name>
</gene>
<protein>
    <submittedName>
        <fullName evidence="3">FAD-dependent oxidoreductase</fullName>
    </submittedName>
</protein>
<dbReference type="SUPFAM" id="SSF51905">
    <property type="entry name" value="FAD/NAD(P)-binding domain"/>
    <property type="match status" value="1"/>
</dbReference>
<dbReference type="Gene3D" id="3.50.50.60">
    <property type="entry name" value="FAD/NAD(P)-binding domain"/>
    <property type="match status" value="1"/>
</dbReference>
<keyword evidence="4" id="KW-1185">Reference proteome</keyword>
<dbReference type="Pfam" id="PF01266">
    <property type="entry name" value="DAO"/>
    <property type="match status" value="1"/>
</dbReference>
<evidence type="ECO:0000313" key="4">
    <source>
        <dbReference type="Proteomes" id="UP000652198"/>
    </source>
</evidence>
<dbReference type="PANTHER" id="PTHR13847:SF281">
    <property type="entry name" value="FAD DEPENDENT OXIDOREDUCTASE DOMAIN-CONTAINING PROTEIN"/>
    <property type="match status" value="1"/>
</dbReference>
<dbReference type="InterPro" id="IPR036188">
    <property type="entry name" value="FAD/NAD-bd_sf"/>
</dbReference>
<evidence type="ECO:0000259" key="2">
    <source>
        <dbReference type="Pfam" id="PF01266"/>
    </source>
</evidence>
<comment type="caution">
    <text evidence="3">The sequence shown here is derived from an EMBL/GenBank/DDBJ whole genome shotgun (WGS) entry which is preliminary data.</text>
</comment>
<dbReference type="Gene3D" id="3.30.9.10">
    <property type="entry name" value="D-Amino Acid Oxidase, subunit A, domain 2"/>
    <property type="match status" value="1"/>
</dbReference>